<dbReference type="Proteomes" id="UP001341135">
    <property type="component" value="Chromosome"/>
</dbReference>
<keyword evidence="3 9" id="KW-0255">Endonuclease</keyword>
<evidence type="ECO:0000256" key="1">
    <source>
        <dbReference type="ARBA" id="ARBA00022722"/>
    </source>
</evidence>
<dbReference type="PANTHER" id="PTHR34353">
    <property type="entry name" value="CRISPR-ASSOCIATED ENDONUCLEASE CAS1 1"/>
    <property type="match status" value="1"/>
</dbReference>
<evidence type="ECO:0000256" key="5">
    <source>
        <dbReference type="ARBA" id="ARBA00022842"/>
    </source>
</evidence>
<evidence type="ECO:0000256" key="4">
    <source>
        <dbReference type="ARBA" id="ARBA00022801"/>
    </source>
</evidence>
<dbReference type="Pfam" id="PF01867">
    <property type="entry name" value="Cas_Cas1"/>
    <property type="match status" value="1"/>
</dbReference>
<dbReference type="EC" id="3.1.-.-" evidence="9"/>
<evidence type="ECO:0000256" key="6">
    <source>
        <dbReference type="ARBA" id="ARBA00023118"/>
    </source>
</evidence>
<dbReference type="PANTHER" id="PTHR34353:SF2">
    <property type="entry name" value="CRISPR-ASSOCIATED ENDONUCLEASE CAS1 1"/>
    <property type="match status" value="1"/>
</dbReference>
<dbReference type="NCBIfam" id="TIGR00287">
    <property type="entry name" value="cas1"/>
    <property type="match status" value="1"/>
</dbReference>
<comment type="subunit">
    <text evidence="9">Homodimer, forms a heterotetramer with a Cas2 homodimer.</text>
</comment>
<dbReference type="HAMAP" id="MF_01470">
    <property type="entry name" value="Cas1"/>
    <property type="match status" value="1"/>
</dbReference>
<dbReference type="CDD" id="cd09634">
    <property type="entry name" value="Cas1_I-II-III"/>
    <property type="match status" value="1"/>
</dbReference>
<comment type="similarity">
    <text evidence="9">Belongs to the CRISPR-associated endonuclease Cas1 family.</text>
</comment>
<gene>
    <name evidence="9" type="primary">cas1</name>
    <name evidence="10" type="ORF">PABY_12410</name>
</gene>
<dbReference type="Gene3D" id="1.20.120.920">
    <property type="entry name" value="CRISPR-associated endonuclease Cas1, C-terminal domain"/>
    <property type="match status" value="1"/>
</dbReference>
<dbReference type="Gene3D" id="3.100.10.20">
    <property type="entry name" value="CRISPR-associated endonuclease Cas1, N-terminal domain"/>
    <property type="match status" value="1"/>
</dbReference>
<dbReference type="InterPro" id="IPR002729">
    <property type="entry name" value="CRISPR-assoc_Cas1"/>
</dbReference>
<organism evidence="10 11">
    <name type="scientific">Pyrodictium abyssi</name>
    <dbReference type="NCBI Taxonomy" id="54256"/>
    <lineage>
        <taxon>Archaea</taxon>
        <taxon>Thermoproteota</taxon>
        <taxon>Thermoprotei</taxon>
        <taxon>Desulfurococcales</taxon>
        <taxon>Pyrodictiaceae</taxon>
        <taxon>Pyrodictium</taxon>
    </lineage>
</organism>
<reference evidence="10 11" key="1">
    <citation type="submission" date="2023-09" db="EMBL/GenBank/DDBJ databases">
        <title>Pyrofollis japonicus gen. nov. sp. nov., a novel member of the family Pyrodictiaceae isolated from the Iheya North hydrothermal field.</title>
        <authorList>
            <person name="Miyazaki U."/>
            <person name="Sanari M."/>
            <person name="Tame A."/>
            <person name="Kitajima M."/>
            <person name="Okamoto A."/>
            <person name="Sawayama S."/>
            <person name="Miyazaki J."/>
            <person name="Takai K."/>
            <person name="Nakagawa S."/>
        </authorList>
    </citation>
    <scope>NUCLEOTIDE SEQUENCE [LARGE SCALE GENOMIC DNA]</scope>
    <source>
        <strain evidence="10 11">AV2</strain>
    </source>
</reference>
<proteinExistence type="inferred from homology"/>
<feature type="binding site" evidence="9">
    <location>
        <position position="237"/>
    </location>
    <ligand>
        <name>Mn(2+)</name>
        <dbReference type="ChEBI" id="CHEBI:29035"/>
    </ligand>
</feature>
<keyword evidence="7 9" id="KW-0238">DNA-binding</keyword>
<sequence>MTRVLVVAAHGARIRVHRRSLVVESNGERMVAPLHEVDRVVVATSGVSVTSSAVRLLARSGVGIVFLDARGDPIVSLEPPWINAAAETRLAQYRASVENPLAYARAMVAAKLGNQAGLLRSLARRTGAAWLREEASEVEKLALRASSAASPEELRGVEARAARRYWGSLARLLPGGLGFRGRDHSSRDPVNTVLNYLYGVLYAEVFQALVVHGLDPYVGFLHALRPGSPALVYDYAEMFRASAVDSLVYSLFSSRGAPEVRVDPETGLLDRETRAELVKSLYQWLRRRAVDSRGQAEPLERHIRLYARRLAQSLRAGAEYQGFVEAWRP</sequence>
<dbReference type="EMBL" id="AP028907">
    <property type="protein sequence ID" value="BES81674.1"/>
    <property type="molecule type" value="Genomic_DNA"/>
</dbReference>
<dbReference type="InterPro" id="IPR042206">
    <property type="entry name" value="CRISPR-assoc_Cas1_C"/>
</dbReference>
<name>A0ABM8IVT0_9CREN</name>
<evidence type="ECO:0000256" key="2">
    <source>
        <dbReference type="ARBA" id="ARBA00022723"/>
    </source>
</evidence>
<keyword evidence="6 9" id="KW-0051">Antiviral defense</keyword>
<dbReference type="InterPro" id="IPR042211">
    <property type="entry name" value="CRISPR-assoc_Cas1_N"/>
</dbReference>
<keyword evidence="1 9" id="KW-0540">Nuclease</keyword>
<keyword evidence="2 9" id="KW-0479">Metal-binding</keyword>
<comment type="cofactor">
    <cofactor evidence="9">
        <name>Mg(2+)</name>
        <dbReference type="ChEBI" id="CHEBI:18420"/>
    </cofactor>
    <cofactor evidence="9">
        <name>Mn(2+)</name>
        <dbReference type="ChEBI" id="CHEBI:29035"/>
    </cofactor>
</comment>
<keyword evidence="4 9" id="KW-0378">Hydrolase</keyword>
<evidence type="ECO:0000313" key="10">
    <source>
        <dbReference type="EMBL" id="BES81674.1"/>
    </source>
</evidence>
<feature type="binding site" evidence="9">
    <location>
        <position position="158"/>
    </location>
    <ligand>
        <name>Mn(2+)</name>
        <dbReference type="ChEBI" id="CHEBI:29035"/>
    </ligand>
</feature>
<keyword evidence="5 9" id="KW-0460">Magnesium</keyword>
<dbReference type="InterPro" id="IPR050646">
    <property type="entry name" value="Cas1"/>
</dbReference>
<evidence type="ECO:0000256" key="8">
    <source>
        <dbReference type="ARBA" id="ARBA00023211"/>
    </source>
</evidence>
<evidence type="ECO:0000256" key="7">
    <source>
        <dbReference type="ARBA" id="ARBA00023125"/>
    </source>
</evidence>
<dbReference type="RefSeq" id="WP_338248283.1">
    <property type="nucleotide sequence ID" value="NZ_AP028907.1"/>
</dbReference>
<evidence type="ECO:0000256" key="3">
    <source>
        <dbReference type="ARBA" id="ARBA00022759"/>
    </source>
</evidence>
<protein>
    <recommendedName>
        <fullName evidence="9">CRISPR-associated endonuclease Cas1</fullName>
        <ecNumber evidence="9">3.1.-.-</ecNumber>
    </recommendedName>
</protein>
<feature type="binding site" evidence="9">
    <location>
        <position position="222"/>
    </location>
    <ligand>
        <name>Mn(2+)</name>
        <dbReference type="ChEBI" id="CHEBI:29035"/>
    </ligand>
</feature>
<keyword evidence="11" id="KW-1185">Reference proteome</keyword>
<keyword evidence="8 9" id="KW-0464">Manganese</keyword>
<accession>A0ABM8IVT0</accession>
<comment type="function">
    <text evidence="9">CRISPR (clustered regularly interspaced short palindromic repeat), is an adaptive immune system that provides protection against mobile genetic elements (viruses, transposable elements and conjugative plasmids). CRISPR clusters contain spacers, sequences complementary to antecedent mobile elements, and target invading nucleic acids. CRISPR clusters are transcribed and processed into CRISPR RNA (crRNA). Acts as a dsDNA endonuclease. Involved in the integration of spacer DNA into the CRISPR cassette.</text>
</comment>
<evidence type="ECO:0000256" key="9">
    <source>
        <dbReference type="HAMAP-Rule" id="MF_01470"/>
    </source>
</evidence>
<dbReference type="GeneID" id="89289257"/>
<evidence type="ECO:0000313" key="11">
    <source>
        <dbReference type="Proteomes" id="UP001341135"/>
    </source>
</evidence>